<organism evidence="2 4">
    <name type="scientific">Medicago truncatula</name>
    <name type="common">Barrel medic</name>
    <name type="synonym">Medicago tribuloides</name>
    <dbReference type="NCBI Taxonomy" id="3880"/>
    <lineage>
        <taxon>Eukaryota</taxon>
        <taxon>Viridiplantae</taxon>
        <taxon>Streptophyta</taxon>
        <taxon>Embryophyta</taxon>
        <taxon>Tracheophyta</taxon>
        <taxon>Spermatophyta</taxon>
        <taxon>Magnoliopsida</taxon>
        <taxon>eudicotyledons</taxon>
        <taxon>Gunneridae</taxon>
        <taxon>Pentapetalae</taxon>
        <taxon>rosids</taxon>
        <taxon>fabids</taxon>
        <taxon>Fabales</taxon>
        <taxon>Fabaceae</taxon>
        <taxon>Papilionoideae</taxon>
        <taxon>50 kb inversion clade</taxon>
        <taxon>NPAAA clade</taxon>
        <taxon>Hologalegina</taxon>
        <taxon>IRL clade</taxon>
        <taxon>Trifolieae</taxon>
        <taxon>Medicago</taxon>
    </lineage>
</organism>
<proteinExistence type="predicted"/>
<dbReference type="Proteomes" id="UP000002051">
    <property type="component" value="Unassembled WGS sequence"/>
</dbReference>
<reference evidence="2 4" key="2">
    <citation type="journal article" date="2014" name="BMC Genomics">
        <title>An improved genome release (version Mt4.0) for the model legume Medicago truncatula.</title>
        <authorList>
            <person name="Tang H."/>
            <person name="Krishnakumar V."/>
            <person name="Bidwell S."/>
            <person name="Rosen B."/>
            <person name="Chan A."/>
            <person name="Zhou S."/>
            <person name="Gentzbittel L."/>
            <person name="Childs K.L."/>
            <person name="Yandell M."/>
            <person name="Gundlach H."/>
            <person name="Mayer K.F."/>
            <person name="Schwartz D.C."/>
            <person name="Town C.D."/>
        </authorList>
    </citation>
    <scope>GENOME REANNOTATION</scope>
    <source>
        <strain evidence="2">A17</strain>
        <strain evidence="3 4">cv. Jemalong A17</strain>
    </source>
</reference>
<sequence>MREKVVENIVNTPLYPSVTEDRLIWKNENHGEYSARSAYRFCVQELLDTSHFKVQGSWNLIWKLKIPPKLSNRVGIGVCIKDDTGTFILAKTEWFTPVCEVHVGETLGLLSSMEWVNPLHLGPIDFELDAKKVVDSFSSTHQDVTEFAMIIHNCKTIFEQYYVNSSVEFVRRPSK</sequence>
<dbReference type="PANTHER" id="PTHR47074">
    <property type="entry name" value="BNAC02G40300D PROTEIN"/>
    <property type="match status" value="1"/>
</dbReference>
<accession>A0A072UAX5</accession>
<name>A0A072UAX5_MEDTR</name>
<evidence type="ECO:0000259" key="1">
    <source>
        <dbReference type="Pfam" id="PF13456"/>
    </source>
</evidence>
<dbReference type="InterPro" id="IPR052929">
    <property type="entry name" value="RNase_H-like_EbsB-rel"/>
</dbReference>
<gene>
    <name evidence="2" type="ordered locus">MTR_7g063280</name>
</gene>
<dbReference type="EMBL" id="CM001223">
    <property type="protein sequence ID" value="KEH22975.1"/>
    <property type="molecule type" value="Genomic_DNA"/>
</dbReference>
<dbReference type="GO" id="GO:0004523">
    <property type="term" value="F:RNA-DNA hybrid ribonuclease activity"/>
    <property type="evidence" value="ECO:0007669"/>
    <property type="project" value="InterPro"/>
</dbReference>
<reference evidence="2 4" key="1">
    <citation type="journal article" date="2011" name="Nature">
        <title>The Medicago genome provides insight into the evolution of rhizobial symbioses.</title>
        <authorList>
            <person name="Young N.D."/>
            <person name="Debelle F."/>
            <person name="Oldroyd G.E."/>
            <person name="Geurts R."/>
            <person name="Cannon S.B."/>
            <person name="Udvardi M.K."/>
            <person name="Benedito V.A."/>
            <person name="Mayer K.F."/>
            <person name="Gouzy J."/>
            <person name="Schoof H."/>
            <person name="Van de Peer Y."/>
            <person name="Proost S."/>
            <person name="Cook D.R."/>
            <person name="Meyers B.C."/>
            <person name="Spannagl M."/>
            <person name="Cheung F."/>
            <person name="De Mita S."/>
            <person name="Krishnakumar V."/>
            <person name="Gundlach H."/>
            <person name="Zhou S."/>
            <person name="Mudge J."/>
            <person name="Bharti A.K."/>
            <person name="Murray J.D."/>
            <person name="Naoumkina M.A."/>
            <person name="Rosen B."/>
            <person name="Silverstein K.A."/>
            <person name="Tang H."/>
            <person name="Rombauts S."/>
            <person name="Zhao P.X."/>
            <person name="Zhou P."/>
            <person name="Barbe V."/>
            <person name="Bardou P."/>
            <person name="Bechner M."/>
            <person name="Bellec A."/>
            <person name="Berger A."/>
            <person name="Berges H."/>
            <person name="Bidwell S."/>
            <person name="Bisseling T."/>
            <person name="Choisne N."/>
            <person name="Couloux A."/>
            <person name="Denny R."/>
            <person name="Deshpande S."/>
            <person name="Dai X."/>
            <person name="Doyle J.J."/>
            <person name="Dudez A.M."/>
            <person name="Farmer A.D."/>
            <person name="Fouteau S."/>
            <person name="Franken C."/>
            <person name="Gibelin C."/>
            <person name="Gish J."/>
            <person name="Goldstein S."/>
            <person name="Gonzalez A.J."/>
            <person name="Green P.J."/>
            <person name="Hallab A."/>
            <person name="Hartog M."/>
            <person name="Hua A."/>
            <person name="Humphray S.J."/>
            <person name="Jeong D.H."/>
            <person name="Jing Y."/>
            <person name="Jocker A."/>
            <person name="Kenton S.M."/>
            <person name="Kim D.J."/>
            <person name="Klee K."/>
            <person name="Lai H."/>
            <person name="Lang C."/>
            <person name="Lin S."/>
            <person name="Macmil S.L."/>
            <person name="Magdelenat G."/>
            <person name="Matthews L."/>
            <person name="McCorrison J."/>
            <person name="Monaghan E.L."/>
            <person name="Mun J.H."/>
            <person name="Najar F.Z."/>
            <person name="Nicholson C."/>
            <person name="Noirot C."/>
            <person name="O'Bleness M."/>
            <person name="Paule C.R."/>
            <person name="Poulain J."/>
            <person name="Prion F."/>
            <person name="Qin B."/>
            <person name="Qu C."/>
            <person name="Retzel E.F."/>
            <person name="Riddle C."/>
            <person name="Sallet E."/>
            <person name="Samain S."/>
            <person name="Samson N."/>
            <person name="Sanders I."/>
            <person name="Saurat O."/>
            <person name="Scarpelli C."/>
            <person name="Schiex T."/>
            <person name="Segurens B."/>
            <person name="Severin A.J."/>
            <person name="Sherrier D.J."/>
            <person name="Shi R."/>
            <person name="Sims S."/>
            <person name="Singer S.R."/>
            <person name="Sinharoy S."/>
            <person name="Sterck L."/>
            <person name="Viollet A."/>
            <person name="Wang B.B."/>
            <person name="Wang K."/>
            <person name="Wang M."/>
            <person name="Wang X."/>
            <person name="Warfsmann J."/>
            <person name="Weissenbach J."/>
            <person name="White D.D."/>
            <person name="White J.D."/>
            <person name="Wiley G.B."/>
            <person name="Wincker P."/>
            <person name="Xing Y."/>
            <person name="Yang L."/>
            <person name="Yao Z."/>
            <person name="Ying F."/>
            <person name="Zhai J."/>
            <person name="Zhou L."/>
            <person name="Zuber A."/>
            <person name="Denarie J."/>
            <person name="Dixon R.A."/>
            <person name="May G.D."/>
            <person name="Schwartz D.C."/>
            <person name="Rogers J."/>
            <person name="Quetier F."/>
            <person name="Town C.D."/>
            <person name="Roe B.A."/>
        </authorList>
    </citation>
    <scope>NUCLEOTIDE SEQUENCE [LARGE SCALE GENOMIC DNA]</scope>
    <source>
        <strain evidence="2">A17</strain>
        <strain evidence="3 4">cv. Jemalong A17</strain>
    </source>
</reference>
<feature type="domain" description="RNase H type-1" evidence="1">
    <location>
        <begin position="72"/>
        <end position="172"/>
    </location>
</feature>
<evidence type="ECO:0000313" key="4">
    <source>
        <dbReference type="Proteomes" id="UP000002051"/>
    </source>
</evidence>
<dbReference type="InterPro" id="IPR002156">
    <property type="entry name" value="RNaseH_domain"/>
</dbReference>
<dbReference type="GO" id="GO:0003676">
    <property type="term" value="F:nucleic acid binding"/>
    <property type="evidence" value="ECO:0007669"/>
    <property type="project" value="InterPro"/>
</dbReference>
<dbReference type="EnsemblPlants" id="KEH22975">
    <property type="protein sequence ID" value="KEH22975"/>
    <property type="gene ID" value="MTR_7g063280"/>
</dbReference>
<dbReference type="HOGENOM" id="CLU_1534809_0_0_1"/>
<dbReference type="Pfam" id="PF13456">
    <property type="entry name" value="RVT_3"/>
    <property type="match status" value="1"/>
</dbReference>
<evidence type="ECO:0000313" key="2">
    <source>
        <dbReference type="EMBL" id="KEH22975.1"/>
    </source>
</evidence>
<reference evidence="3" key="3">
    <citation type="submission" date="2015-04" db="UniProtKB">
        <authorList>
            <consortium name="EnsemblPlants"/>
        </authorList>
    </citation>
    <scope>IDENTIFICATION</scope>
    <source>
        <strain evidence="3">cv. Jemalong A17</strain>
    </source>
</reference>
<protein>
    <recommendedName>
        <fullName evidence="1">RNase H type-1 domain-containing protein</fullName>
    </recommendedName>
</protein>
<keyword evidence="4" id="KW-1185">Reference proteome</keyword>
<dbReference type="AlphaFoldDB" id="A0A072UAX5"/>
<dbReference type="PANTHER" id="PTHR47074:SF48">
    <property type="entry name" value="POLYNUCLEOTIDYL TRANSFERASE, RIBONUCLEASE H-LIKE SUPERFAMILY PROTEIN"/>
    <property type="match status" value="1"/>
</dbReference>
<evidence type="ECO:0000313" key="3">
    <source>
        <dbReference type="EnsemblPlants" id="KEH22975"/>
    </source>
</evidence>